<gene>
    <name evidence="2" type="ORF">METZ01_LOCUS274839</name>
</gene>
<dbReference type="InterPro" id="IPR036291">
    <property type="entry name" value="NAD(P)-bd_dom_sf"/>
</dbReference>
<dbReference type="InterPro" id="IPR016040">
    <property type="entry name" value="NAD(P)-bd_dom"/>
</dbReference>
<dbReference type="Pfam" id="PF16363">
    <property type="entry name" value="GDP_Man_Dehyd"/>
    <property type="match status" value="1"/>
</dbReference>
<dbReference type="AlphaFoldDB" id="A0A382KEG3"/>
<dbReference type="NCBIfam" id="TIGR02622">
    <property type="entry name" value="CDP_4_6_dhtase"/>
    <property type="match status" value="1"/>
</dbReference>
<dbReference type="PANTHER" id="PTHR43000">
    <property type="entry name" value="DTDP-D-GLUCOSE 4,6-DEHYDRATASE-RELATED"/>
    <property type="match status" value="1"/>
</dbReference>
<feature type="non-terminal residue" evidence="2">
    <location>
        <position position="1"/>
    </location>
</feature>
<dbReference type="Gene3D" id="3.40.50.720">
    <property type="entry name" value="NAD(P)-binding Rossmann-like Domain"/>
    <property type="match status" value="1"/>
</dbReference>
<dbReference type="InterPro" id="IPR013445">
    <property type="entry name" value="CDP_4_6_deHydtase"/>
</dbReference>
<organism evidence="2">
    <name type="scientific">marine metagenome</name>
    <dbReference type="NCBI Taxonomy" id="408172"/>
    <lineage>
        <taxon>unclassified sequences</taxon>
        <taxon>metagenomes</taxon>
        <taxon>ecological metagenomes</taxon>
    </lineage>
</organism>
<dbReference type="CDD" id="cd05252">
    <property type="entry name" value="CDP_GD_SDR_e"/>
    <property type="match status" value="1"/>
</dbReference>
<dbReference type="SUPFAM" id="SSF51735">
    <property type="entry name" value="NAD(P)-binding Rossmann-fold domains"/>
    <property type="match status" value="1"/>
</dbReference>
<proteinExistence type="predicted"/>
<dbReference type="Gene3D" id="3.90.25.10">
    <property type="entry name" value="UDP-galactose 4-epimerase, domain 1"/>
    <property type="match status" value="1"/>
</dbReference>
<name>A0A382KEG3_9ZZZZ</name>
<sequence length="365" mass="41432">SCTLEGLVTNNNYWKDKKVLITGHTGFKGSWLSIWLQDLGAKVIGVSLDPPTNPSLHEKANVSEGITSLRQDIRELEAVKNIFQLYQPEIVFHLAAQALVRHSYFNPVETYETNVMGTLNILEGIRSISTVRAAVMVTSDKCYKNKEIERGYRENDPMGGHDPYSSSKGAAELLISSYRNSYYSVDNYDEHKTAIASVRAGNVIGGGDWAKDRLIPDIIKAFQNRKKVKIRNPNAVRPWQHVLEPLSGYIQLAELLGNSGTKYAEAWNFGPLKEDAHSVKWVVEKITELWGNNASWMIDESVHPHEANYLKLDSSKAFKRLNWQPKWNLDQALLKIVEWHKVEQTNGKYKDLCLNQIDEYLSEKG</sequence>
<evidence type="ECO:0000259" key="1">
    <source>
        <dbReference type="Pfam" id="PF16363"/>
    </source>
</evidence>
<dbReference type="EMBL" id="UINC01079717">
    <property type="protein sequence ID" value="SVC21985.1"/>
    <property type="molecule type" value="Genomic_DNA"/>
</dbReference>
<evidence type="ECO:0000313" key="2">
    <source>
        <dbReference type="EMBL" id="SVC21985.1"/>
    </source>
</evidence>
<feature type="domain" description="NAD(P)-binding" evidence="1">
    <location>
        <begin position="20"/>
        <end position="333"/>
    </location>
</feature>
<reference evidence="2" key="1">
    <citation type="submission" date="2018-05" db="EMBL/GenBank/DDBJ databases">
        <authorList>
            <person name="Lanie J.A."/>
            <person name="Ng W.-L."/>
            <person name="Kazmierczak K.M."/>
            <person name="Andrzejewski T.M."/>
            <person name="Davidsen T.M."/>
            <person name="Wayne K.J."/>
            <person name="Tettelin H."/>
            <person name="Glass J.I."/>
            <person name="Rusch D."/>
            <person name="Podicherti R."/>
            <person name="Tsui H.-C.T."/>
            <person name="Winkler M.E."/>
        </authorList>
    </citation>
    <scope>NUCLEOTIDE SEQUENCE</scope>
</reference>
<accession>A0A382KEG3</accession>
<protein>
    <recommendedName>
        <fullName evidence="1">NAD(P)-binding domain-containing protein</fullName>
    </recommendedName>
</protein>